<organism evidence="1 2">
    <name type="scientific">Leptospira tipperaryensis</name>
    <dbReference type="NCBI Taxonomy" id="2564040"/>
    <lineage>
        <taxon>Bacteria</taxon>
        <taxon>Pseudomonadati</taxon>
        <taxon>Spirochaetota</taxon>
        <taxon>Spirochaetia</taxon>
        <taxon>Leptospirales</taxon>
        <taxon>Leptospiraceae</taxon>
        <taxon>Leptospira</taxon>
    </lineage>
</organism>
<dbReference type="InterPro" id="IPR042226">
    <property type="entry name" value="eFR1_2_sf"/>
</dbReference>
<protein>
    <submittedName>
        <fullName evidence="1">ERF1 domain 2</fullName>
    </submittedName>
</protein>
<dbReference type="Gene3D" id="3.30.420.60">
    <property type="entry name" value="eRF1 domain 2"/>
    <property type="match status" value="1"/>
</dbReference>
<keyword evidence="2" id="KW-1185">Reference proteome</keyword>
<proteinExistence type="predicted"/>
<accession>A0A1D7UW22</accession>
<dbReference type="RefSeq" id="WP_069607028.1">
    <property type="nucleotide sequence ID" value="NZ_CP015217.1"/>
</dbReference>
<evidence type="ECO:0000313" key="2">
    <source>
        <dbReference type="Proteomes" id="UP000094197"/>
    </source>
</evidence>
<reference evidence="1 2" key="1">
    <citation type="submission" date="2016-04" db="EMBL/GenBank/DDBJ databases">
        <title>Complete genome seqeunce of Leptospira alstonii serovar Room22.</title>
        <authorList>
            <person name="Nally J.E."/>
            <person name="Bayles D.O."/>
            <person name="Hurley D."/>
            <person name="Fanning S."/>
            <person name="McMahon B.J."/>
            <person name="Arent Z."/>
        </authorList>
    </citation>
    <scope>NUCLEOTIDE SEQUENCE [LARGE SCALE GENOMIC DNA]</scope>
    <source>
        <strain evidence="1 2">GWTS #1</strain>
    </source>
</reference>
<dbReference type="EMBL" id="CP015217">
    <property type="protein sequence ID" value="AOP33795.1"/>
    <property type="molecule type" value="Genomic_DNA"/>
</dbReference>
<dbReference type="Proteomes" id="UP000094197">
    <property type="component" value="Chromosome 1"/>
</dbReference>
<evidence type="ECO:0000313" key="1">
    <source>
        <dbReference type="EMBL" id="AOP33795.1"/>
    </source>
</evidence>
<dbReference type="AlphaFoldDB" id="A0A1D7UW22"/>
<dbReference type="SUPFAM" id="SSF53137">
    <property type="entry name" value="Translational machinery components"/>
    <property type="match status" value="1"/>
</dbReference>
<gene>
    <name evidence="1" type="ORF">A0128_08035</name>
</gene>
<sequence length="125" mass="14456">MPHCILWIDQSVAKKFVLSKDTVDAQIIHHKGKPEHHDHHPDRFNLIQNEDLKHFFEDVAASLSPEEDLLISGPGLAKTHFLTYLEKHHPPIAKMVLAEIVLDQSTDPEIIEAAKKYYEKRHIRL</sequence>
<name>A0A1D7UW22_9LEPT</name>
<dbReference type="OrthoDB" id="328808at2"/>
<dbReference type="KEGG" id="laj:A0128_08035"/>